<keyword evidence="1" id="KW-0812">Transmembrane</keyword>
<protein>
    <submittedName>
        <fullName evidence="2">Uncharacterized protein</fullName>
    </submittedName>
</protein>
<dbReference type="EMBL" id="JACHGN010000013">
    <property type="protein sequence ID" value="MBB5136125.1"/>
    <property type="molecule type" value="Genomic_DNA"/>
</dbReference>
<comment type="caution">
    <text evidence="2">The sequence shown here is derived from an EMBL/GenBank/DDBJ whole genome shotgun (WGS) entry which is preliminary data.</text>
</comment>
<feature type="transmembrane region" description="Helical" evidence="1">
    <location>
        <begin position="139"/>
        <end position="157"/>
    </location>
</feature>
<keyword evidence="3" id="KW-1185">Reference proteome</keyword>
<sequence length="239" mass="25945">MSMARQALSGHRRLHVLLGLQSLLIVLVSVNRRGDLALGFAAPNGFLRCVEVNNLLLALAAAVQYYLLLQRLEGDAGLSAESQTALRVTFVVGLYLWAAGYGDHEVTNYLNTRFCAQADNLGEPCRVIGFHDDVFSHHLFFAGFILLNLVVMFAGTSPATTRPLTVADNILFTVNALFVAAGITANLGFEQIGADLYVVVIVAVLAAGLLWRRRHAPILRYYTIAYAAGLLATVVVKML</sequence>
<dbReference type="AlphaFoldDB" id="A0A840PJ78"/>
<feature type="transmembrane region" description="Helical" evidence="1">
    <location>
        <begin position="194"/>
        <end position="211"/>
    </location>
</feature>
<evidence type="ECO:0000313" key="3">
    <source>
        <dbReference type="Proteomes" id="UP000578449"/>
    </source>
</evidence>
<organism evidence="2 3">
    <name type="scientific">Thermocatellispora tengchongensis</name>
    <dbReference type="NCBI Taxonomy" id="1073253"/>
    <lineage>
        <taxon>Bacteria</taxon>
        <taxon>Bacillati</taxon>
        <taxon>Actinomycetota</taxon>
        <taxon>Actinomycetes</taxon>
        <taxon>Streptosporangiales</taxon>
        <taxon>Streptosporangiaceae</taxon>
        <taxon>Thermocatellispora</taxon>
    </lineage>
</organism>
<gene>
    <name evidence="2" type="ORF">HNP84_005869</name>
</gene>
<dbReference type="Proteomes" id="UP000578449">
    <property type="component" value="Unassembled WGS sequence"/>
</dbReference>
<evidence type="ECO:0000313" key="2">
    <source>
        <dbReference type="EMBL" id="MBB5136125.1"/>
    </source>
</evidence>
<feature type="transmembrane region" description="Helical" evidence="1">
    <location>
        <begin position="218"/>
        <end position="236"/>
    </location>
</feature>
<feature type="transmembrane region" description="Helical" evidence="1">
    <location>
        <begin position="169"/>
        <end position="188"/>
    </location>
</feature>
<dbReference type="RefSeq" id="WP_185053056.1">
    <property type="nucleotide sequence ID" value="NZ_BAABIX010000017.1"/>
</dbReference>
<proteinExistence type="predicted"/>
<reference evidence="2 3" key="1">
    <citation type="submission" date="2020-08" db="EMBL/GenBank/DDBJ databases">
        <title>Genomic Encyclopedia of Type Strains, Phase IV (KMG-IV): sequencing the most valuable type-strain genomes for metagenomic binning, comparative biology and taxonomic classification.</title>
        <authorList>
            <person name="Goeker M."/>
        </authorList>
    </citation>
    <scope>NUCLEOTIDE SEQUENCE [LARGE SCALE GENOMIC DNA]</scope>
    <source>
        <strain evidence="2 3">DSM 45615</strain>
    </source>
</reference>
<name>A0A840PJ78_9ACTN</name>
<keyword evidence="1" id="KW-0472">Membrane</keyword>
<evidence type="ECO:0000256" key="1">
    <source>
        <dbReference type="SAM" id="Phobius"/>
    </source>
</evidence>
<keyword evidence="1" id="KW-1133">Transmembrane helix</keyword>
<accession>A0A840PJ78</accession>